<feature type="signal peptide" evidence="1">
    <location>
        <begin position="1"/>
        <end position="36"/>
    </location>
</feature>
<evidence type="ECO:0000256" key="1">
    <source>
        <dbReference type="SAM" id="SignalP"/>
    </source>
</evidence>
<dbReference type="InterPro" id="IPR021267">
    <property type="entry name" value="DUF2844"/>
</dbReference>
<proteinExistence type="predicted"/>
<accession>A0A3E1RE10</accession>
<sequence>MAFKLQNTFTHSSAMRLASALGCALLGLLCCTSCWAKLGGDLASVQADQQAWGASASQTTLASGATLFTHTLPQGVTVRQYADANGLVFAVGWDGPTLPDFARLLGTHFSSYADAVRQQKRGVSVQGATLVIESGGRMGSFAGRAFLPGQLPARLSAQDIR</sequence>
<keyword evidence="3" id="KW-1185">Reference proteome</keyword>
<dbReference type="EMBL" id="QFZK01000003">
    <property type="protein sequence ID" value="RFO97608.1"/>
    <property type="molecule type" value="Genomic_DNA"/>
</dbReference>
<evidence type="ECO:0000313" key="2">
    <source>
        <dbReference type="EMBL" id="RFO97608.1"/>
    </source>
</evidence>
<evidence type="ECO:0000313" key="3">
    <source>
        <dbReference type="Proteomes" id="UP000260665"/>
    </source>
</evidence>
<dbReference type="Pfam" id="PF11005">
    <property type="entry name" value="DUF2844"/>
    <property type="match status" value="1"/>
</dbReference>
<reference evidence="2 3" key="1">
    <citation type="submission" date="2018-05" db="EMBL/GenBank/DDBJ databases">
        <title>Rhodoferax soyangensis sp.nov., isolated from an oligotrophic freshwater lake.</title>
        <authorList>
            <person name="Park M."/>
        </authorList>
    </citation>
    <scope>NUCLEOTIDE SEQUENCE [LARGE SCALE GENOMIC DNA]</scope>
    <source>
        <strain evidence="2 3">IMCC26218</strain>
    </source>
</reference>
<organism evidence="2 3">
    <name type="scientific">Rhodoferax lacus</name>
    <dbReference type="NCBI Taxonomy" id="2184758"/>
    <lineage>
        <taxon>Bacteria</taxon>
        <taxon>Pseudomonadati</taxon>
        <taxon>Pseudomonadota</taxon>
        <taxon>Betaproteobacteria</taxon>
        <taxon>Burkholderiales</taxon>
        <taxon>Comamonadaceae</taxon>
        <taxon>Rhodoferax</taxon>
    </lineage>
</organism>
<keyword evidence="1" id="KW-0732">Signal</keyword>
<comment type="caution">
    <text evidence="2">The sequence shown here is derived from an EMBL/GenBank/DDBJ whole genome shotgun (WGS) entry which is preliminary data.</text>
</comment>
<protein>
    <recommendedName>
        <fullName evidence="4">DUF2844 domain-containing protein</fullName>
    </recommendedName>
</protein>
<dbReference type="Proteomes" id="UP000260665">
    <property type="component" value="Unassembled WGS sequence"/>
</dbReference>
<dbReference type="AlphaFoldDB" id="A0A3E1RE10"/>
<feature type="chain" id="PRO_5017819092" description="DUF2844 domain-containing protein" evidence="1">
    <location>
        <begin position="37"/>
        <end position="161"/>
    </location>
</feature>
<gene>
    <name evidence="2" type="ORF">DIC66_07025</name>
</gene>
<name>A0A3E1RE10_9BURK</name>
<evidence type="ECO:0008006" key="4">
    <source>
        <dbReference type="Google" id="ProtNLM"/>
    </source>
</evidence>